<sequence>MVLLNLPKNSQVAAASNCELILESGRCIRYVAPAHANPTKEIYTESVTSLESDKAHSVTRKRSSYDEAIVGLQRRRKGDCFCFEAQQ</sequence>
<keyword evidence="2" id="KW-1185">Reference proteome</keyword>
<dbReference type="Proteomes" id="UP000031036">
    <property type="component" value="Unassembled WGS sequence"/>
</dbReference>
<dbReference type="OrthoDB" id="1723750at2759"/>
<reference evidence="1 2" key="1">
    <citation type="submission" date="2014-11" db="EMBL/GenBank/DDBJ databases">
        <title>Genetic blueprint of the zoonotic pathogen Toxocara canis.</title>
        <authorList>
            <person name="Zhu X.-Q."/>
            <person name="Korhonen P.K."/>
            <person name="Cai H."/>
            <person name="Young N.D."/>
            <person name="Nejsum P."/>
            <person name="von Samson-Himmelstjerna G."/>
            <person name="Boag P.R."/>
            <person name="Tan P."/>
            <person name="Li Q."/>
            <person name="Min J."/>
            <person name="Yang Y."/>
            <person name="Wang X."/>
            <person name="Fang X."/>
            <person name="Hall R.S."/>
            <person name="Hofmann A."/>
            <person name="Sternberg P.W."/>
            <person name="Jex A.R."/>
            <person name="Gasser R.B."/>
        </authorList>
    </citation>
    <scope>NUCLEOTIDE SEQUENCE [LARGE SCALE GENOMIC DNA]</scope>
    <source>
        <strain evidence="1">PN_DK_2014</strain>
    </source>
</reference>
<organism evidence="1 2">
    <name type="scientific">Toxocara canis</name>
    <name type="common">Canine roundworm</name>
    <dbReference type="NCBI Taxonomy" id="6265"/>
    <lineage>
        <taxon>Eukaryota</taxon>
        <taxon>Metazoa</taxon>
        <taxon>Ecdysozoa</taxon>
        <taxon>Nematoda</taxon>
        <taxon>Chromadorea</taxon>
        <taxon>Rhabditida</taxon>
        <taxon>Spirurina</taxon>
        <taxon>Ascaridomorpha</taxon>
        <taxon>Ascaridoidea</taxon>
        <taxon>Toxocaridae</taxon>
        <taxon>Toxocara</taxon>
    </lineage>
</organism>
<evidence type="ECO:0000313" key="2">
    <source>
        <dbReference type="Proteomes" id="UP000031036"/>
    </source>
</evidence>
<evidence type="ECO:0000313" key="1">
    <source>
        <dbReference type="EMBL" id="KHN82683.1"/>
    </source>
</evidence>
<gene>
    <name evidence="1" type="ORF">Tcan_01999</name>
</gene>
<dbReference type="AlphaFoldDB" id="A0A0B2VM68"/>
<accession>A0A0B2VM68</accession>
<name>A0A0B2VM68_TOXCA</name>
<comment type="caution">
    <text evidence="1">The sequence shown here is derived from an EMBL/GenBank/DDBJ whole genome shotgun (WGS) entry which is preliminary data.</text>
</comment>
<proteinExistence type="predicted"/>
<dbReference type="EMBL" id="JPKZ01001314">
    <property type="protein sequence ID" value="KHN82683.1"/>
    <property type="molecule type" value="Genomic_DNA"/>
</dbReference>
<protein>
    <submittedName>
        <fullName evidence="1">Uncharacterized protein</fullName>
    </submittedName>
</protein>